<sequence length="290" mass="33180">MSSISSKDNNTQHPLDDADPLVYSNRKELRRQMSLHTTIQLENELKRSNISVPHQKYLAAELSYRKEDPPPGKGYDDYDSDDGGPLEDVRSTLHHLDRKFSRFRYNRQKALLAKAVKVPVPPRSKMKRSPVVPLGESPRDSPLDPSGPKLDQCSNDSTALKACGTFHAATAALIPPKSTTSIASGKKRKKKPLGRVQLRSKRGCQVIPMAPAYKKHLRGTRFDKFIGEPKNKKNPEEYNTDDLDEERKRDADDEMYARHDYEVHIRLKKHFDDIDRNGHQLYNEDDADFY</sequence>
<protein>
    <submittedName>
        <fullName evidence="2">Uncharacterized protein</fullName>
    </submittedName>
</protein>
<name>A0A1E7FXS4_9STRA</name>
<feature type="compositionally biased region" description="Polar residues" evidence="1">
    <location>
        <begin position="1"/>
        <end position="13"/>
    </location>
</feature>
<evidence type="ECO:0000256" key="1">
    <source>
        <dbReference type="SAM" id="MobiDB-lite"/>
    </source>
</evidence>
<feature type="region of interest" description="Disordered" evidence="1">
    <location>
        <begin position="61"/>
        <end position="85"/>
    </location>
</feature>
<feature type="compositionally biased region" description="Basic and acidic residues" evidence="1">
    <location>
        <begin position="224"/>
        <end position="236"/>
    </location>
</feature>
<dbReference type="AlphaFoldDB" id="A0A1E7FXS4"/>
<dbReference type="EMBL" id="KV784353">
    <property type="protein sequence ID" value="OEU22951.1"/>
    <property type="molecule type" value="Genomic_DNA"/>
</dbReference>
<feature type="compositionally biased region" description="Basic and acidic residues" evidence="1">
    <location>
        <begin position="63"/>
        <end position="76"/>
    </location>
</feature>
<feature type="region of interest" description="Disordered" evidence="1">
    <location>
        <begin position="1"/>
        <end position="24"/>
    </location>
</feature>
<dbReference type="Proteomes" id="UP000095751">
    <property type="component" value="Unassembled WGS sequence"/>
</dbReference>
<organism evidence="2 3">
    <name type="scientific">Fragilariopsis cylindrus CCMP1102</name>
    <dbReference type="NCBI Taxonomy" id="635003"/>
    <lineage>
        <taxon>Eukaryota</taxon>
        <taxon>Sar</taxon>
        <taxon>Stramenopiles</taxon>
        <taxon>Ochrophyta</taxon>
        <taxon>Bacillariophyta</taxon>
        <taxon>Bacillariophyceae</taxon>
        <taxon>Bacillariophycidae</taxon>
        <taxon>Bacillariales</taxon>
        <taxon>Bacillariaceae</taxon>
        <taxon>Fragilariopsis</taxon>
    </lineage>
</organism>
<reference evidence="2 3" key="1">
    <citation type="submission" date="2016-09" db="EMBL/GenBank/DDBJ databases">
        <title>Extensive genetic diversity and differential bi-allelic expression allows diatom success in the polar Southern Ocean.</title>
        <authorList>
            <consortium name="DOE Joint Genome Institute"/>
            <person name="Mock T."/>
            <person name="Otillar R.P."/>
            <person name="Strauss J."/>
            <person name="Dupont C."/>
            <person name="Frickenhaus S."/>
            <person name="Maumus F."/>
            <person name="Mcmullan M."/>
            <person name="Sanges R."/>
            <person name="Schmutz J."/>
            <person name="Toseland A."/>
            <person name="Valas R."/>
            <person name="Veluchamy A."/>
            <person name="Ward B.J."/>
            <person name="Allen A."/>
            <person name="Barry K."/>
            <person name="Falciatore A."/>
            <person name="Ferrante M."/>
            <person name="Fortunato A.E."/>
            <person name="Gloeckner G."/>
            <person name="Gruber A."/>
            <person name="Hipkin R."/>
            <person name="Janech M."/>
            <person name="Kroth P."/>
            <person name="Leese F."/>
            <person name="Lindquist E."/>
            <person name="Lyon B.R."/>
            <person name="Martin J."/>
            <person name="Mayer C."/>
            <person name="Parker M."/>
            <person name="Quesneville H."/>
            <person name="Raymond J."/>
            <person name="Uhlig C."/>
            <person name="Valentin K.U."/>
            <person name="Worden A.Z."/>
            <person name="Armbrust E.V."/>
            <person name="Bowler C."/>
            <person name="Green B."/>
            <person name="Moulton V."/>
            <person name="Van Oosterhout C."/>
            <person name="Grigoriev I."/>
        </authorList>
    </citation>
    <scope>NUCLEOTIDE SEQUENCE [LARGE SCALE GENOMIC DNA]</scope>
    <source>
        <strain evidence="2 3">CCMP1102</strain>
    </source>
</reference>
<feature type="region of interest" description="Disordered" evidence="1">
    <location>
        <begin position="121"/>
        <end position="151"/>
    </location>
</feature>
<proteinExistence type="predicted"/>
<feature type="region of interest" description="Disordered" evidence="1">
    <location>
        <begin position="224"/>
        <end position="251"/>
    </location>
</feature>
<dbReference type="KEGG" id="fcy:FRACYDRAFT_233113"/>
<dbReference type="InParanoid" id="A0A1E7FXS4"/>
<accession>A0A1E7FXS4</accession>
<gene>
    <name evidence="2" type="ORF">FRACYDRAFT_233113</name>
</gene>
<evidence type="ECO:0000313" key="2">
    <source>
        <dbReference type="EMBL" id="OEU22951.1"/>
    </source>
</evidence>
<keyword evidence="3" id="KW-1185">Reference proteome</keyword>
<evidence type="ECO:0000313" key="3">
    <source>
        <dbReference type="Proteomes" id="UP000095751"/>
    </source>
</evidence>